<evidence type="ECO:0000313" key="2">
    <source>
        <dbReference type="Proteomes" id="UP000839052"/>
    </source>
</evidence>
<evidence type="ECO:0000313" key="1">
    <source>
        <dbReference type="EMBL" id="CAG9932948.1"/>
    </source>
</evidence>
<keyword evidence="2" id="KW-1185">Reference proteome</keyword>
<proteinExistence type="predicted"/>
<gene>
    <name evidence="1" type="ORF">NTG6680_1695</name>
</gene>
<name>A0ABM8YZL1_9PROT</name>
<protein>
    <submittedName>
        <fullName evidence="1">HEPN_RiboL-PSP domain-containing protein</fullName>
    </submittedName>
</protein>
<dbReference type="EMBL" id="OU912926">
    <property type="protein sequence ID" value="CAG9932948.1"/>
    <property type="molecule type" value="Genomic_DNA"/>
</dbReference>
<reference evidence="1 2" key="1">
    <citation type="submission" date="2021-10" db="EMBL/GenBank/DDBJ databases">
        <authorList>
            <person name="Koch H."/>
        </authorList>
    </citation>
    <scope>NUCLEOTIDE SEQUENCE [LARGE SCALE GENOMIC DNA]</scope>
    <source>
        <strain evidence="1">6680</strain>
    </source>
</reference>
<dbReference type="Proteomes" id="UP000839052">
    <property type="component" value="Chromosome"/>
</dbReference>
<accession>A0ABM8YZL1</accession>
<sequence length="229" mass="26838">MDYLNILRARENRQTRKDRIAKPFDNFFETFDQCMDAGTKFLEGGIQPEYASLIERSIIISTVSAIEVYYRDMLDFIFKFCSPEFFEPKLKLLHTQKYDILELQDIYAHNIHPLELVSKGQSFQNAEQIEKVFSLFLDKKNLWNSLKERQIRRKDKPETIYKWSDDDLQGLKDTFALRHELVHDPAHITFLTKGILSNLGAAGYMVWGSDKMLISMMVENKDPNLKNGN</sequence>
<dbReference type="RefSeq" id="WP_239796809.1">
    <property type="nucleotide sequence ID" value="NZ_OU912926.1"/>
</dbReference>
<organism evidence="1 2">
    <name type="scientific">Candidatus Nitrotoga arctica</name>
    <dbReference type="NCBI Taxonomy" id="453162"/>
    <lineage>
        <taxon>Bacteria</taxon>
        <taxon>Pseudomonadati</taxon>
        <taxon>Pseudomonadota</taxon>
        <taxon>Betaproteobacteria</taxon>
        <taxon>Nitrosomonadales</taxon>
        <taxon>Gallionellaceae</taxon>
        <taxon>Candidatus Nitrotoga</taxon>
    </lineage>
</organism>